<evidence type="ECO:0000256" key="9">
    <source>
        <dbReference type="HAMAP-Rule" id="MF_00135"/>
    </source>
</evidence>
<dbReference type="HAMAP" id="MF_00135">
    <property type="entry name" value="PRAI"/>
    <property type="match status" value="1"/>
</dbReference>
<evidence type="ECO:0000256" key="8">
    <source>
        <dbReference type="ARBA" id="ARBA00023235"/>
    </source>
</evidence>
<evidence type="ECO:0000256" key="5">
    <source>
        <dbReference type="ARBA" id="ARBA00022605"/>
    </source>
</evidence>
<gene>
    <name evidence="9" type="primary">trpF</name>
    <name evidence="11" type="ORF">LX95_01949</name>
</gene>
<dbReference type="Proteomes" id="UP000249542">
    <property type="component" value="Unassembled WGS sequence"/>
</dbReference>
<dbReference type="InterPro" id="IPR013785">
    <property type="entry name" value="Aldolase_TIM"/>
</dbReference>
<dbReference type="UniPathway" id="UPA00035">
    <property type="reaction ID" value="UER00042"/>
</dbReference>
<dbReference type="RefSeq" id="WP_111541244.1">
    <property type="nucleotide sequence ID" value="NZ_QKYV01000005.1"/>
</dbReference>
<dbReference type="InterPro" id="IPR011060">
    <property type="entry name" value="RibuloseP-bd_barrel"/>
</dbReference>
<dbReference type="GO" id="GO:0000162">
    <property type="term" value="P:L-tryptophan biosynthetic process"/>
    <property type="evidence" value="ECO:0007669"/>
    <property type="project" value="UniProtKB-UniRule"/>
</dbReference>
<keyword evidence="5 9" id="KW-0028">Amino-acid biosynthesis</keyword>
<dbReference type="EMBL" id="QKYV01000005">
    <property type="protein sequence ID" value="PZW39590.1"/>
    <property type="molecule type" value="Genomic_DNA"/>
</dbReference>
<dbReference type="PANTHER" id="PTHR42894">
    <property type="entry name" value="N-(5'-PHOSPHORIBOSYL)ANTHRANILATE ISOMERASE"/>
    <property type="match status" value="1"/>
</dbReference>
<evidence type="ECO:0000256" key="1">
    <source>
        <dbReference type="ARBA" id="ARBA00001164"/>
    </source>
</evidence>
<dbReference type="Pfam" id="PF00697">
    <property type="entry name" value="PRAI"/>
    <property type="match status" value="1"/>
</dbReference>
<evidence type="ECO:0000256" key="6">
    <source>
        <dbReference type="ARBA" id="ARBA00022822"/>
    </source>
</evidence>
<evidence type="ECO:0000256" key="4">
    <source>
        <dbReference type="ARBA" id="ARBA00022272"/>
    </source>
</evidence>
<proteinExistence type="inferred from homology"/>
<reference evidence="11 12" key="1">
    <citation type="submission" date="2018-06" db="EMBL/GenBank/DDBJ databases">
        <title>Genomic Encyclopedia of Archaeal and Bacterial Type Strains, Phase II (KMG-II): from individual species to whole genera.</title>
        <authorList>
            <person name="Goeker M."/>
        </authorList>
    </citation>
    <scope>NUCLEOTIDE SEQUENCE [LARGE SCALE GENOMIC DNA]</scope>
    <source>
        <strain evidence="11 12">DSM 15361</strain>
    </source>
</reference>
<dbReference type="AlphaFoldDB" id="A0A2W7JVV7"/>
<sequence length="203" mass="23254">MKIKICGMRESENIKEVAALSPDYMGFIFYKNSPRYITQIPENLSQEIKKTGVFVNEDYDHIMEKAELFGLQAVQLHGEETAELCDKLKNENLEVIKAFSIDEEFDFETLAPYIKATTYFLFDTKGKNYGGNGVTFNWGILQNYTYQHPFFLSGGITIEHIQEIKKIEQSSLPLAGVDLNSKFEIAPGFKNIVLLKQFKDLLQ</sequence>
<dbReference type="CDD" id="cd00405">
    <property type="entry name" value="PRAI"/>
    <property type="match status" value="1"/>
</dbReference>
<evidence type="ECO:0000259" key="10">
    <source>
        <dbReference type="Pfam" id="PF00697"/>
    </source>
</evidence>
<accession>A0A2W7JVV7</accession>
<comment type="similarity">
    <text evidence="9">Belongs to the TrpF family.</text>
</comment>
<keyword evidence="8 9" id="KW-0413">Isomerase</keyword>
<evidence type="ECO:0000256" key="7">
    <source>
        <dbReference type="ARBA" id="ARBA00023141"/>
    </source>
</evidence>
<dbReference type="Gene3D" id="3.20.20.70">
    <property type="entry name" value="Aldolase class I"/>
    <property type="match status" value="1"/>
</dbReference>
<evidence type="ECO:0000313" key="12">
    <source>
        <dbReference type="Proteomes" id="UP000249542"/>
    </source>
</evidence>
<keyword evidence="6 9" id="KW-0822">Tryptophan biosynthesis</keyword>
<evidence type="ECO:0000256" key="2">
    <source>
        <dbReference type="ARBA" id="ARBA00004664"/>
    </source>
</evidence>
<keyword evidence="7 9" id="KW-0057">Aromatic amino acid biosynthesis</keyword>
<dbReference type="InterPro" id="IPR001240">
    <property type="entry name" value="PRAI_dom"/>
</dbReference>
<comment type="pathway">
    <text evidence="2 9">Amino-acid biosynthesis; L-tryptophan biosynthesis; L-tryptophan from chorismate: step 3/5.</text>
</comment>
<name>A0A2W7JVV7_9FLAO</name>
<comment type="catalytic activity">
    <reaction evidence="1 9">
        <text>N-(5-phospho-beta-D-ribosyl)anthranilate = 1-(2-carboxyphenylamino)-1-deoxy-D-ribulose 5-phosphate</text>
        <dbReference type="Rhea" id="RHEA:21540"/>
        <dbReference type="ChEBI" id="CHEBI:18277"/>
        <dbReference type="ChEBI" id="CHEBI:58613"/>
        <dbReference type="EC" id="5.3.1.24"/>
    </reaction>
</comment>
<keyword evidence="12" id="KW-1185">Reference proteome</keyword>
<organism evidence="11 12">
    <name type="scientific">Mesonia algae</name>
    <dbReference type="NCBI Taxonomy" id="213248"/>
    <lineage>
        <taxon>Bacteria</taxon>
        <taxon>Pseudomonadati</taxon>
        <taxon>Bacteroidota</taxon>
        <taxon>Flavobacteriia</taxon>
        <taxon>Flavobacteriales</taxon>
        <taxon>Flavobacteriaceae</taxon>
        <taxon>Mesonia</taxon>
    </lineage>
</organism>
<dbReference type="PANTHER" id="PTHR42894:SF1">
    <property type="entry name" value="N-(5'-PHOSPHORIBOSYL)ANTHRANILATE ISOMERASE"/>
    <property type="match status" value="1"/>
</dbReference>
<evidence type="ECO:0000313" key="11">
    <source>
        <dbReference type="EMBL" id="PZW39590.1"/>
    </source>
</evidence>
<feature type="domain" description="N-(5'phosphoribosyl) anthranilate isomerase (PRAI)" evidence="10">
    <location>
        <begin position="3"/>
        <end position="198"/>
    </location>
</feature>
<protein>
    <recommendedName>
        <fullName evidence="4 9">N-(5'-phosphoribosyl)anthranilate isomerase</fullName>
        <shortName evidence="9">PRAI</shortName>
        <ecNumber evidence="3 9">5.3.1.24</ecNumber>
    </recommendedName>
</protein>
<evidence type="ECO:0000256" key="3">
    <source>
        <dbReference type="ARBA" id="ARBA00012572"/>
    </source>
</evidence>
<dbReference type="GO" id="GO:0004640">
    <property type="term" value="F:phosphoribosylanthranilate isomerase activity"/>
    <property type="evidence" value="ECO:0007669"/>
    <property type="project" value="UniProtKB-UniRule"/>
</dbReference>
<dbReference type="EC" id="5.3.1.24" evidence="3 9"/>
<dbReference type="InterPro" id="IPR044643">
    <property type="entry name" value="TrpF_fam"/>
</dbReference>
<dbReference type="SUPFAM" id="SSF51366">
    <property type="entry name" value="Ribulose-phoshate binding barrel"/>
    <property type="match status" value="1"/>
</dbReference>
<comment type="caution">
    <text evidence="11">The sequence shown here is derived from an EMBL/GenBank/DDBJ whole genome shotgun (WGS) entry which is preliminary data.</text>
</comment>